<evidence type="ECO:0000313" key="2">
    <source>
        <dbReference type="Proteomes" id="UP000077755"/>
    </source>
</evidence>
<evidence type="ECO:0000313" key="1">
    <source>
        <dbReference type="EMBL" id="WOG97393.1"/>
    </source>
</evidence>
<dbReference type="EMBL" id="CP093346">
    <property type="protein sequence ID" value="WOG97393.1"/>
    <property type="molecule type" value="Genomic_DNA"/>
</dbReference>
<proteinExistence type="predicted"/>
<dbReference type="AlphaFoldDB" id="A0AAF1AVX0"/>
<dbReference type="KEGG" id="dcr:108219381"/>
<name>A0AAF1AVX0_DAUCS</name>
<dbReference type="Proteomes" id="UP000077755">
    <property type="component" value="Chromosome 4"/>
</dbReference>
<gene>
    <name evidence="1" type="ORF">DCAR_0416733</name>
</gene>
<dbReference type="PANTHER" id="PTHR35754:SF2">
    <property type="entry name" value="ATP SYNTHASE SUBUNIT B"/>
    <property type="match status" value="1"/>
</dbReference>
<sequence length="407" mass="46324">MEGLKKLEKVQNTIMFLQNHNLIDSSSSPHLNHPDSNRFLANLLLLLIQPCGQLDMEAKSHLISATLPKISASFLEEASLFLGENIGEEGFCNGIHSDQKAVVQSLNSEISDMAIVGYDAMQRANSTLEDFCRSYFMFHGMDANKPQTTFRYLPLLSFTESYIYQLDNLNEKLMQLPTSGDPLNKPPDAEGNRSCIISSAESFKTDPFRPLVLLLERLGLLTERIKEEFKCGEQYWTIERKLCSALTNRLEISIDDVKMAIHLKSFDYRVLNLLLYQLRGEKVNELHMDFLSVSEFLVEVSDDLFDYEDDVLENSFNVLRMFVRIYGSGRAPVMLAKFIAEAEEKYNCLLKALDPILSVKYQRRCEEATSEGGEKSTSPLGSWTIPPIIKDEELYRSEHLRPTTATN</sequence>
<reference evidence="1" key="1">
    <citation type="journal article" date="2016" name="Nat. Genet.">
        <title>A high-quality carrot genome assembly provides new insights into carotenoid accumulation and asterid genome evolution.</title>
        <authorList>
            <person name="Iorizzo M."/>
            <person name="Ellison S."/>
            <person name="Senalik D."/>
            <person name="Zeng P."/>
            <person name="Satapoomin P."/>
            <person name="Huang J."/>
            <person name="Bowman M."/>
            <person name="Iovene M."/>
            <person name="Sanseverino W."/>
            <person name="Cavagnaro P."/>
            <person name="Yildiz M."/>
            <person name="Macko-Podgorni A."/>
            <person name="Moranska E."/>
            <person name="Grzebelus E."/>
            <person name="Grzebelus D."/>
            <person name="Ashrafi H."/>
            <person name="Zheng Z."/>
            <person name="Cheng S."/>
            <person name="Spooner D."/>
            <person name="Van Deynze A."/>
            <person name="Simon P."/>
        </authorList>
    </citation>
    <scope>NUCLEOTIDE SEQUENCE</scope>
    <source>
        <tissue evidence="1">Leaf</tissue>
    </source>
</reference>
<organism evidence="1 2">
    <name type="scientific">Daucus carota subsp. sativus</name>
    <name type="common">Carrot</name>
    <dbReference type="NCBI Taxonomy" id="79200"/>
    <lineage>
        <taxon>Eukaryota</taxon>
        <taxon>Viridiplantae</taxon>
        <taxon>Streptophyta</taxon>
        <taxon>Embryophyta</taxon>
        <taxon>Tracheophyta</taxon>
        <taxon>Spermatophyta</taxon>
        <taxon>Magnoliopsida</taxon>
        <taxon>eudicotyledons</taxon>
        <taxon>Gunneridae</taxon>
        <taxon>Pentapetalae</taxon>
        <taxon>asterids</taxon>
        <taxon>campanulids</taxon>
        <taxon>Apiales</taxon>
        <taxon>Apiaceae</taxon>
        <taxon>Apioideae</taxon>
        <taxon>Scandiceae</taxon>
        <taxon>Daucinae</taxon>
        <taxon>Daucus</taxon>
        <taxon>Daucus sect. Daucus</taxon>
    </lineage>
</organism>
<dbReference type="PANTHER" id="PTHR35754">
    <property type="entry name" value="ATP SYNTHASE SUBUNIT B"/>
    <property type="match status" value="1"/>
</dbReference>
<protein>
    <submittedName>
        <fullName evidence="1">Uncharacterized protein</fullName>
    </submittedName>
</protein>
<accession>A0AAF1AVX0</accession>
<keyword evidence="2" id="KW-1185">Reference proteome</keyword>
<reference evidence="1" key="2">
    <citation type="submission" date="2022-03" db="EMBL/GenBank/DDBJ databases">
        <title>Draft title - Genomic analysis of global carrot germplasm unveils the trajectory of domestication and the origin of high carotenoid orange carrot.</title>
        <authorList>
            <person name="Iorizzo M."/>
            <person name="Ellison S."/>
            <person name="Senalik D."/>
            <person name="Macko-Podgorni A."/>
            <person name="Grzebelus D."/>
            <person name="Bostan H."/>
            <person name="Rolling W."/>
            <person name="Curaba J."/>
            <person name="Simon P."/>
        </authorList>
    </citation>
    <scope>NUCLEOTIDE SEQUENCE</scope>
    <source>
        <tissue evidence="1">Leaf</tissue>
    </source>
</reference>